<dbReference type="EMBL" id="SMCR01000002">
    <property type="protein sequence ID" value="TCV98829.1"/>
    <property type="molecule type" value="Genomic_DNA"/>
</dbReference>
<dbReference type="RefSeq" id="WP_131864231.1">
    <property type="nucleotide sequence ID" value="NZ_SMCR01000002.1"/>
</dbReference>
<dbReference type="InterPro" id="IPR053176">
    <property type="entry name" value="T6SS_TssE1-like"/>
</dbReference>
<dbReference type="AlphaFoldDB" id="A0A4R3Z4D9"/>
<evidence type="ECO:0000313" key="3">
    <source>
        <dbReference type="Proteomes" id="UP000295719"/>
    </source>
</evidence>
<organism evidence="2 3">
    <name type="scientific">Biostraticola tofi</name>
    <dbReference type="NCBI Taxonomy" id="466109"/>
    <lineage>
        <taxon>Bacteria</taxon>
        <taxon>Pseudomonadati</taxon>
        <taxon>Pseudomonadota</taxon>
        <taxon>Gammaproteobacteria</taxon>
        <taxon>Enterobacterales</taxon>
        <taxon>Bruguierivoracaceae</taxon>
        <taxon>Biostraticola</taxon>
    </lineage>
</organism>
<comment type="caution">
    <text evidence="2">The sequence shown here is derived from an EMBL/GenBank/DDBJ whole genome shotgun (WGS) entry which is preliminary data.</text>
</comment>
<keyword evidence="3" id="KW-1185">Reference proteome</keyword>
<dbReference type="SUPFAM" id="SSF160719">
    <property type="entry name" value="gpW/gp25-like"/>
    <property type="match status" value="1"/>
</dbReference>
<name>A0A4R3Z4D9_9GAMM</name>
<dbReference type="NCBIfam" id="TIGR03357">
    <property type="entry name" value="VI_zyme"/>
    <property type="match status" value="1"/>
</dbReference>
<protein>
    <submittedName>
        <fullName evidence="2">Type VI secretion system protein ImpF</fullName>
    </submittedName>
</protein>
<gene>
    <name evidence="2" type="ORF">EDC52_102150</name>
</gene>
<feature type="domain" description="IraD/Gp25-like" evidence="1">
    <location>
        <begin position="54"/>
        <end position="154"/>
    </location>
</feature>
<accession>A0A4R3Z4D9</accession>
<evidence type="ECO:0000259" key="1">
    <source>
        <dbReference type="Pfam" id="PF04965"/>
    </source>
</evidence>
<dbReference type="Pfam" id="PF04965">
    <property type="entry name" value="GPW_gp25"/>
    <property type="match status" value="1"/>
</dbReference>
<dbReference type="OrthoDB" id="119583at2"/>
<dbReference type="PANTHER" id="PTHR38595:SF1">
    <property type="entry name" value="TYPE VI SECRETION SYSTEM COMPONENT TSSE1"/>
    <property type="match status" value="1"/>
</dbReference>
<evidence type="ECO:0000313" key="2">
    <source>
        <dbReference type="EMBL" id="TCV98829.1"/>
    </source>
</evidence>
<proteinExistence type="predicted"/>
<sequence>MDKNNDYRLNPDPAAHRLHVEYAQPALLERLTDDGLSLSMDAESSIRHHSVRMMRRAILDNLHALLNSSHYQAGNDLGRWPLVAGSVLNFGILPLAGKCISALPLHDICQAIHQAVCRYEPRIDADTLEIDTPAAPWHGGQSALKFEIRGHLWHCPRWQAFVFESRLSLENGHIELRDKG</sequence>
<dbReference type="PANTHER" id="PTHR38595">
    <property type="entry name" value="CYTOPLASMIC PROTEIN-RELATED"/>
    <property type="match status" value="1"/>
</dbReference>
<reference evidence="2 3" key="1">
    <citation type="submission" date="2019-03" db="EMBL/GenBank/DDBJ databases">
        <title>Genomic Encyclopedia of Type Strains, Phase IV (KMG-IV): sequencing the most valuable type-strain genomes for metagenomic binning, comparative biology and taxonomic classification.</title>
        <authorList>
            <person name="Goeker M."/>
        </authorList>
    </citation>
    <scope>NUCLEOTIDE SEQUENCE [LARGE SCALE GENOMIC DNA]</scope>
    <source>
        <strain evidence="2 3">DSM 19580</strain>
    </source>
</reference>
<dbReference type="InterPro" id="IPR007048">
    <property type="entry name" value="IraD/Gp25-like"/>
</dbReference>
<dbReference type="Proteomes" id="UP000295719">
    <property type="component" value="Unassembled WGS sequence"/>
</dbReference>
<dbReference type="InterPro" id="IPR017737">
    <property type="entry name" value="TssE1-like"/>
</dbReference>